<accession>A0A811N3M4</accession>
<sequence>MDPNLKLILDEFKVVRGSVSYLQTSLTLQIETVETNIGKRFGDLENSSKVLNDWKPRMDATVDDLRLELGALRKDSESRSDQFRCSHIGGHPQHTQGGCGIFTRRPPVTRPSAQADTAVNYATGSLGFTLNSLSRVRLFLLFLFFSVPRRSL</sequence>
<dbReference type="EMBL" id="CAJGYO010000003">
    <property type="protein sequence ID" value="CAD6217752.1"/>
    <property type="molecule type" value="Genomic_DNA"/>
</dbReference>
<dbReference type="Proteomes" id="UP000604825">
    <property type="component" value="Unassembled WGS sequence"/>
</dbReference>
<keyword evidence="3" id="KW-1185">Reference proteome</keyword>
<name>A0A811N3M4_9POAL</name>
<protein>
    <submittedName>
        <fullName evidence="1">Uncharacterized protein</fullName>
    </submittedName>
</protein>
<dbReference type="OrthoDB" id="693631at2759"/>
<evidence type="ECO:0000313" key="1">
    <source>
        <dbReference type="EMBL" id="CAD6217731.1"/>
    </source>
</evidence>
<dbReference type="AlphaFoldDB" id="A0A811N3M4"/>
<evidence type="ECO:0000313" key="3">
    <source>
        <dbReference type="Proteomes" id="UP000604825"/>
    </source>
</evidence>
<evidence type="ECO:0000313" key="2">
    <source>
        <dbReference type="EMBL" id="CAD6217752.1"/>
    </source>
</evidence>
<proteinExistence type="predicted"/>
<dbReference type="EMBL" id="CAJGYO010000003">
    <property type="protein sequence ID" value="CAD6217731.1"/>
    <property type="molecule type" value="Genomic_DNA"/>
</dbReference>
<comment type="caution">
    <text evidence="1">The sequence shown here is derived from an EMBL/GenBank/DDBJ whole genome shotgun (WGS) entry which is preliminary data.</text>
</comment>
<reference evidence="1" key="1">
    <citation type="submission" date="2020-10" db="EMBL/GenBank/DDBJ databases">
        <authorList>
            <person name="Han B."/>
            <person name="Lu T."/>
            <person name="Zhao Q."/>
            <person name="Huang X."/>
            <person name="Zhao Y."/>
        </authorList>
    </citation>
    <scope>NUCLEOTIDE SEQUENCE</scope>
</reference>
<organism evidence="1 3">
    <name type="scientific">Miscanthus lutarioriparius</name>
    <dbReference type="NCBI Taxonomy" id="422564"/>
    <lineage>
        <taxon>Eukaryota</taxon>
        <taxon>Viridiplantae</taxon>
        <taxon>Streptophyta</taxon>
        <taxon>Embryophyta</taxon>
        <taxon>Tracheophyta</taxon>
        <taxon>Spermatophyta</taxon>
        <taxon>Magnoliopsida</taxon>
        <taxon>Liliopsida</taxon>
        <taxon>Poales</taxon>
        <taxon>Poaceae</taxon>
        <taxon>PACMAD clade</taxon>
        <taxon>Panicoideae</taxon>
        <taxon>Andropogonodae</taxon>
        <taxon>Andropogoneae</taxon>
        <taxon>Saccharinae</taxon>
        <taxon>Miscanthus</taxon>
    </lineage>
</organism>
<gene>
    <name evidence="1" type="ORF">NCGR_LOCUS11699</name>
    <name evidence="2" type="ORF">NCGR_LOCUS11720</name>
</gene>